<keyword evidence="4" id="KW-0762">Sugar transport</keyword>
<dbReference type="GO" id="GO:0005886">
    <property type="term" value="C:plasma membrane"/>
    <property type="evidence" value="ECO:0007669"/>
    <property type="project" value="UniProtKB-SubCell"/>
</dbReference>
<dbReference type="Pfam" id="PF02378">
    <property type="entry name" value="PTS_EIIC"/>
    <property type="match status" value="1"/>
</dbReference>
<organism evidence="15 16">
    <name type="scientific">Microbacterium radiodurans</name>
    <dbReference type="NCBI Taxonomy" id="661398"/>
    <lineage>
        <taxon>Bacteria</taxon>
        <taxon>Bacillati</taxon>
        <taxon>Actinomycetota</taxon>
        <taxon>Actinomycetes</taxon>
        <taxon>Micrococcales</taxon>
        <taxon>Microbacteriaceae</taxon>
        <taxon>Microbacterium</taxon>
    </lineage>
</organism>
<dbReference type="SUPFAM" id="SSF55604">
    <property type="entry name" value="Glucose permease domain IIB"/>
    <property type="match status" value="1"/>
</dbReference>
<dbReference type="AlphaFoldDB" id="A0A5J5IVI3"/>
<evidence type="ECO:0000256" key="10">
    <source>
        <dbReference type="ARBA" id="ARBA00023136"/>
    </source>
</evidence>
<feature type="transmembrane region" description="Helical" evidence="12">
    <location>
        <begin position="187"/>
        <end position="208"/>
    </location>
</feature>
<evidence type="ECO:0000256" key="3">
    <source>
        <dbReference type="ARBA" id="ARBA00022475"/>
    </source>
</evidence>
<gene>
    <name evidence="15" type="ORF">F6B42_01160</name>
</gene>
<evidence type="ECO:0000256" key="12">
    <source>
        <dbReference type="SAM" id="Phobius"/>
    </source>
</evidence>
<evidence type="ECO:0000259" key="13">
    <source>
        <dbReference type="PROSITE" id="PS51098"/>
    </source>
</evidence>
<reference evidence="16" key="1">
    <citation type="submission" date="2019-09" db="EMBL/GenBank/DDBJ databases">
        <title>Mumia zhuanghuii sp. nov. isolated from the intestinal contents of plateau pika (Ochotona curzoniae) in the Qinghai-Tibet plateau of China.</title>
        <authorList>
            <person name="Tian Z."/>
        </authorList>
    </citation>
    <scope>NUCLEOTIDE SEQUENCE [LARGE SCALE GENOMIC DNA]</scope>
    <source>
        <strain evidence="16">DSM 25564</strain>
    </source>
</reference>
<keyword evidence="7 12" id="KW-0812">Transmembrane</keyword>
<evidence type="ECO:0000256" key="7">
    <source>
        <dbReference type="ARBA" id="ARBA00022692"/>
    </source>
</evidence>
<dbReference type="InterPro" id="IPR003352">
    <property type="entry name" value="PTS_EIIC"/>
</dbReference>
<keyword evidence="8" id="KW-0418">Kinase</keyword>
<proteinExistence type="predicted"/>
<evidence type="ECO:0000256" key="2">
    <source>
        <dbReference type="ARBA" id="ARBA00022448"/>
    </source>
</evidence>
<dbReference type="Gene3D" id="3.30.1360.60">
    <property type="entry name" value="Glucose permease domain IIB"/>
    <property type="match status" value="1"/>
</dbReference>
<feature type="transmembrane region" description="Helical" evidence="12">
    <location>
        <begin position="292"/>
        <end position="316"/>
    </location>
</feature>
<dbReference type="GO" id="GO:0090588">
    <property type="term" value="F:protein-phosphocysteine-N-acetylmuramate phosphotransferase system transporter activity"/>
    <property type="evidence" value="ECO:0007669"/>
    <property type="project" value="TreeGrafter"/>
</dbReference>
<keyword evidence="6" id="KW-0598">Phosphotransferase system</keyword>
<dbReference type="Proteomes" id="UP000327039">
    <property type="component" value="Unassembled WGS sequence"/>
</dbReference>
<evidence type="ECO:0000313" key="16">
    <source>
        <dbReference type="Proteomes" id="UP000327039"/>
    </source>
</evidence>
<dbReference type="InterPro" id="IPR001996">
    <property type="entry name" value="PTS_IIB_1"/>
</dbReference>
<evidence type="ECO:0000259" key="14">
    <source>
        <dbReference type="PROSITE" id="PS51103"/>
    </source>
</evidence>
<keyword evidence="16" id="KW-1185">Reference proteome</keyword>
<evidence type="ECO:0000256" key="6">
    <source>
        <dbReference type="ARBA" id="ARBA00022683"/>
    </source>
</evidence>
<dbReference type="PROSITE" id="PS01035">
    <property type="entry name" value="PTS_EIIB_TYPE_1_CYS"/>
    <property type="match status" value="1"/>
</dbReference>
<feature type="transmembrane region" description="Helical" evidence="12">
    <location>
        <begin position="220"/>
        <end position="242"/>
    </location>
</feature>
<keyword evidence="10 12" id="KW-0472">Membrane</keyword>
<name>A0A5J5IVI3_9MICO</name>
<dbReference type="RefSeq" id="WP_150417761.1">
    <property type="nucleotide sequence ID" value="NZ_VYRZ01000001.1"/>
</dbReference>
<dbReference type="InterPro" id="IPR018113">
    <property type="entry name" value="PTrfase_EIIB_Cys"/>
</dbReference>
<keyword evidence="9 12" id="KW-1133">Transmembrane helix</keyword>
<keyword evidence="3" id="KW-1003">Cell membrane</keyword>
<dbReference type="GO" id="GO:0008982">
    <property type="term" value="F:protein-N(PI)-phosphohistidine-sugar phosphotransferase activity"/>
    <property type="evidence" value="ECO:0007669"/>
    <property type="project" value="InterPro"/>
</dbReference>
<dbReference type="PANTHER" id="PTHR30175">
    <property type="entry name" value="PHOSPHOTRANSFERASE SYSTEM TRANSPORT PROTEIN"/>
    <property type="match status" value="1"/>
</dbReference>
<dbReference type="InterPro" id="IPR050558">
    <property type="entry name" value="PTS_Sugar-Specific_Components"/>
</dbReference>
<feature type="transmembrane region" description="Helical" evidence="12">
    <location>
        <begin position="480"/>
        <end position="502"/>
    </location>
</feature>
<sequence length="511" mass="53455">MDYPELSEEILPLVGGSQNVASYTNCMTRLRLNLHDPSKADVAALRRLTGVMGVVDGPQLQVVVGPGHAQRLREAFAEVVDAPAEAPVDDPEDEVADIAEAAAGNRAAGARAAGGGEAVDAAADLRTLQQKNTQKVKSRHTSRVHGLFRHIANIFVPIIPGFIACGLVVAIGNIWKLIDPGVATNAWFLVFAALGSIVVASLNLIVGLNTAKEFGGTPVLGLIAGAISYLPALAGIAATTAADGTVTPAQPLVLPLFGELRPALGGIIGVMVTAWLFTVIEKWIRKRVPAWADLFVVPVVTLLLGAVICIFVIMPISGLLMQGINWLLIDFALERGGVVGGYLLSSLFLPLVMLGIHQGLTPIHAQLITDHGFTELLPVLAMAGAGEVGMAIAIFLKTKSTRLKNIIRAALPIGVLGVGEPLIYGVSLPLFYPLITACLGGGFGGAFVAFGIQATGGFGAGALGLSGVLMTAVITNGAWLWYVGGLVISYIMGFVLTWFFGFKEHMVERLG</sequence>
<dbReference type="PROSITE" id="PS51103">
    <property type="entry name" value="PTS_EIIC_TYPE_1"/>
    <property type="match status" value="1"/>
</dbReference>
<accession>A0A5J5IVI3</accession>
<dbReference type="OrthoDB" id="9797715at2"/>
<protein>
    <submittedName>
        <fullName evidence="15">PTS tagatose transporter subunit IIABC</fullName>
    </submittedName>
</protein>
<feature type="transmembrane region" description="Helical" evidence="12">
    <location>
        <begin position="336"/>
        <end position="356"/>
    </location>
</feature>
<feature type="domain" description="PTS EIIC type-1" evidence="14">
    <location>
        <begin position="149"/>
        <end position="511"/>
    </location>
</feature>
<feature type="transmembrane region" description="Helical" evidence="12">
    <location>
        <begin position="376"/>
        <end position="396"/>
    </location>
</feature>
<feature type="transmembrane region" description="Helical" evidence="12">
    <location>
        <begin position="151"/>
        <end position="175"/>
    </location>
</feature>
<feature type="transmembrane region" description="Helical" evidence="12">
    <location>
        <begin position="262"/>
        <end position="280"/>
    </location>
</feature>
<dbReference type="CDD" id="cd00212">
    <property type="entry name" value="PTS_IIB_glc"/>
    <property type="match status" value="1"/>
</dbReference>
<evidence type="ECO:0000256" key="11">
    <source>
        <dbReference type="PROSITE-ProRule" id="PRU00421"/>
    </source>
</evidence>
<evidence type="ECO:0000313" key="15">
    <source>
        <dbReference type="EMBL" id="KAA9089141.1"/>
    </source>
</evidence>
<dbReference type="PANTHER" id="PTHR30175:SF3">
    <property type="entry name" value="PTS SYSTEM N-ACETYLMURAMIC ACID-SPECIFIC EIIBC COMPONENT"/>
    <property type="match status" value="1"/>
</dbReference>
<keyword evidence="2" id="KW-0813">Transport</keyword>
<feature type="active site" description="Phosphocysteine intermediate; for EIIB activity" evidence="11">
    <location>
        <position position="26"/>
    </location>
</feature>
<evidence type="ECO:0000256" key="8">
    <source>
        <dbReference type="ARBA" id="ARBA00022777"/>
    </source>
</evidence>
<dbReference type="EMBL" id="VYRZ01000001">
    <property type="protein sequence ID" value="KAA9089141.1"/>
    <property type="molecule type" value="Genomic_DNA"/>
</dbReference>
<feature type="domain" description="PTS EIIB type-1" evidence="13">
    <location>
        <begin position="4"/>
        <end position="86"/>
    </location>
</feature>
<dbReference type="Pfam" id="PF00367">
    <property type="entry name" value="PTS_EIIB"/>
    <property type="match status" value="1"/>
</dbReference>
<evidence type="ECO:0000256" key="4">
    <source>
        <dbReference type="ARBA" id="ARBA00022597"/>
    </source>
</evidence>
<dbReference type="PROSITE" id="PS51098">
    <property type="entry name" value="PTS_EIIB_TYPE_1"/>
    <property type="match status" value="1"/>
</dbReference>
<feature type="transmembrane region" description="Helical" evidence="12">
    <location>
        <begin position="457"/>
        <end position="474"/>
    </location>
</feature>
<comment type="caution">
    <text evidence="15">The sequence shown here is derived from an EMBL/GenBank/DDBJ whole genome shotgun (WGS) entry which is preliminary data.</text>
</comment>
<keyword evidence="5" id="KW-0808">Transferase</keyword>
<evidence type="ECO:0000256" key="9">
    <source>
        <dbReference type="ARBA" id="ARBA00022989"/>
    </source>
</evidence>
<dbReference type="InterPro" id="IPR013013">
    <property type="entry name" value="PTS_EIIC_1"/>
</dbReference>
<dbReference type="GO" id="GO:0016301">
    <property type="term" value="F:kinase activity"/>
    <property type="evidence" value="ECO:0007669"/>
    <property type="project" value="UniProtKB-KW"/>
</dbReference>
<evidence type="ECO:0000256" key="5">
    <source>
        <dbReference type="ARBA" id="ARBA00022679"/>
    </source>
</evidence>
<comment type="subcellular location">
    <subcellularLocation>
        <location evidence="1">Cell membrane</location>
        <topology evidence="1">Multi-pass membrane protein</topology>
    </subcellularLocation>
</comment>
<dbReference type="GO" id="GO:0009401">
    <property type="term" value="P:phosphoenolpyruvate-dependent sugar phosphotransferase system"/>
    <property type="evidence" value="ECO:0007669"/>
    <property type="project" value="UniProtKB-KW"/>
</dbReference>
<dbReference type="InterPro" id="IPR036878">
    <property type="entry name" value="Glu_permease_IIB"/>
</dbReference>
<evidence type="ECO:0000256" key="1">
    <source>
        <dbReference type="ARBA" id="ARBA00004651"/>
    </source>
</evidence>